<comment type="caution">
    <text evidence="3">The sequence shown here is derived from an EMBL/GenBank/DDBJ whole genome shotgun (WGS) entry which is preliminary data.</text>
</comment>
<accession>A0A1F6E0D3</accession>
<keyword evidence="1" id="KW-1133">Transmembrane helix</keyword>
<name>A0A1F6E0D3_9BACT</name>
<organism evidence="3 4">
    <name type="scientific">Candidatus Kaiserbacteria bacterium RIFCSPHIGHO2_02_FULL_59_21</name>
    <dbReference type="NCBI Taxonomy" id="1798500"/>
    <lineage>
        <taxon>Bacteria</taxon>
        <taxon>Candidatus Kaiseribacteriota</taxon>
    </lineage>
</organism>
<feature type="transmembrane region" description="Helical" evidence="1">
    <location>
        <begin position="91"/>
        <end position="115"/>
    </location>
</feature>
<dbReference type="Pfam" id="PF18895">
    <property type="entry name" value="T4SS_pilin"/>
    <property type="match status" value="1"/>
</dbReference>
<evidence type="ECO:0000313" key="4">
    <source>
        <dbReference type="Proteomes" id="UP000178572"/>
    </source>
</evidence>
<feature type="chain" id="PRO_5009524021" description="TrbC/VIRB2 family protein" evidence="2">
    <location>
        <begin position="30"/>
        <end position="121"/>
    </location>
</feature>
<dbReference type="InterPro" id="IPR043993">
    <property type="entry name" value="T4SS_pilin"/>
</dbReference>
<feature type="signal peptide" evidence="2">
    <location>
        <begin position="1"/>
        <end position="29"/>
    </location>
</feature>
<dbReference type="EMBL" id="MFLN01000026">
    <property type="protein sequence ID" value="OGG67129.1"/>
    <property type="molecule type" value="Genomic_DNA"/>
</dbReference>
<gene>
    <name evidence="3" type="ORF">A3C21_02040</name>
</gene>
<evidence type="ECO:0008006" key="5">
    <source>
        <dbReference type="Google" id="ProtNLM"/>
    </source>
</evidence>
<dbReference type="STRING" id="1798500.A3C21_02040"/>
<proteinExistence type="predicted"/>
<keyword evidence="2" id="KW-0732">Signal</keyword>
<feature type="transmembrane region" description="Helical" evidence="1">
    <location>
        <begin position="45"/>
        <end position="75"/>
    </location>
</feature>
<protein>
    <recommendedName>
        <fullName evidence="5">TrbC/VIRB2 family protein</fullName>
    </recommendedName>
</protein>
<reference evidence="3 4" key="1">
    <citation type="journal article" date="2016" name="Nat. Commun.">
        <title>Thousands of microbial genomes shed light on interconnected biogeochemical processes in an aquifer system.</title>
        <authorList>
            <person name="Anantharaman K."/>
            <person name="Brown C.T."/>
            <person name="Hug L.A."/>
            <person name="Sharon I."/>
            <person name="Castelle C.J."/>
            <person name="Probst A.J."/>
            <person name="Thomas B.C."/>
            <person name="Singh A."/>
            <person name="Wilkins M.J."/>
            <person name="Karaoz U."/>
            <person name="Brodie E.L."/>
            <person name="Williams K.H."/>
            <person name="Hubbard S.S."/>
            <person name="Banfield J.F."/>
        </authorList>
    </citation>
    <scope>NUCLEOTIDE SEQUENCE [LARGE SCALE GENOMIC DNA]</scope>
</reference>
<evidence type="ECO:0000313" key="3">
    <source>
        <dbReference type="EMBL" id="OGG67129.1"/>
    </source>
</evidence>
<dbReference type="Proteomes" id="UP000178572">
    <property type="component" value="Unassembled WGS sequence"/>
</dbReference>
<evidence type="ECO:0000256" key="2">
    <source>
        <dbReference type="SAM" id="SignalP"/>
    </source>
</evidence>
<keyword evidence="1" id="KW-0472">Membrane</keyword>
<dbReference type="AlphaFoldDB" id="A0A1F6E0D3"/>
<evidence type="ECO:0000256" key="1">
    <source>
        <dbReference type="SAM" id="Phobius"/>
    </source>
</evidence>
<sequence>MNRIYRNARHVLLFIASAAIVFFASTAFAQEGLKNPLNSNFSSIPAFIAGALKALAMIALPIITLFLVISGFYFITAQGNQQKLETAKKNFFYVVIGALLILGAWIIATLIAGTVNQLTGK</sequence>
<keyword evidence="1" id="KW-0812">Transmembrane</keyword>